<accession>W3VI85</accession>
<protein>
    <submittedName>
        <fullName evidence="2">Uncharacterized protein</fullName>
    </submittedName>
</protein>
<dbReference type="HOGENOM" id="CLU_1434997_0_0_1"/>
<gene>
    <name evidence="2" type="ORF">PaG_05296</name>
</gene>
<keyword evidence="3" id="KW-1185">Reference proteome</keyword>
<name>W3VI85_MOEAP</name>
<dbReference type="EMBL" id="AWNI01000033">
    <property type="protein sequence ID" value="ETS60456.1"/>
    <property type="molecule type" value="Genomic_DNA"/>
</dbReference>
<evidence type="ECO:0000313" key="2">
    <source>
        <dbReference type="EMBL" id="ETS60456.1"/>
    </source>
</evidence>
<evidence type="ECO:0000313" key="3">
    <source>
        <dbReference type="Proteomes" id="UP000019462"/>
    </source>
</evidence>
<evidence type="ECO:0000256" key="1">
    <source>
        <dbReference type="SAM" id="MobiDB-lite"/>
    </source>
</evidence>
<comment type="caution">
    <text evidence="2">The sequence shown here is derived from an EMBL/GenBank/DDBJ whole genome shotgun (WGS) entry which is preliminary data.</text>
</comment>
<dbReference type="Proteomes" id="UP000019462">
    <property type="component" value="Unassembled WGS sequence"/>
</dbReference>
<proteinExistence type="predicted"/>
<dbReference type="AlphaFoldDB" id="W3VI85"/>
<organism evidence="2 3">
    <name type="scientific">Moesziomyces aphidis</name>
    <name type="common">Pseudozyma aphidis</name>
    <dbReference type="NCBI Taxonomy" id="84754"/>
    <lineage>
        <taxon>Eukaryota</taxon>
        <taxon>Fungi</taxon>
        <taxon>Dikarya</taxon>
        <taxon>Basidiomycota</taxon>
        <taxon>Ustilaginomycotina</taxon>
        <taxon>Ustilaginomycetes</taxon>
        <taxon>Ustilaginales</taxon>
        <taxon>Ustilaginaceae</taxon>
        <taxon>Moesziomyces</taxon>
    </lineage>
</organism>
<reference evidence="2 3" key="1">
    <citation type="journal article" date="2014" name="Genome Announc.">
        <title>Genome sequence of the basidiomycetous fungus Pseudozyma aphidis DSM70725, an efficient producer of biosurfactant mannosylerythritol lipids.</title>
        <authorList>
            <person name="Lorenz S."/>
            <person name="Guenther M."/>
            <person name="Grumaz C."/>
            <person name="Rupp S."/>
            <person name="Zibek S."/>
            <person name="Sohn K."/>
        </authorList>
    </citation>
    <scope>NUCLEOTIDE SEQUENCE [LARGE SCALE GENOMIC DNA]</scope>
    <source>
        <strain evidence="3">ATCC 32657 / CBS 517.83 / DSM 70725 / JCM 10318 / NBRC 10182 / NRRL Y-7954 / St-0401</strain>
    </source>
</reference>
<feature type="region of interest" description="Disordered" evidence="1">
    <location>
        <begin position="47"/>
        <end position="69"/>
    </location>
</feature>
<sequence length="189" mass="20082">MLAETKLLGMYLALICSEPMQSIVDGCMVSPRPTVVADEEHALNALGNADMNPGNDGISGGQDSRSGGAVGEQEIHVAGILAVCLGNLVEVLRKPQGVESDAVESPPRHSLALRSPDRTTLSAIPRVGTPPAEKRAIVAMTTRRGSPGVQDWVLSVLQFHRISLVIPAGREKWQQRPGQASSSLESLKF</sequence>